<keyword evidence="5" id="KW-1185">Reference proteome</keyword>
<dbReference type="RefSeq" id="WP_238584419.1">
    <property type="nucleotide sequence ID" value="NZ_CAAAHW010000003.1"/>
</dbReference>
<keyword evidence="2" id="KW-0472">Membrane</keyword>
<evidence type="ECO:0000313" key="6">
    <source>
        <dbReference type="Proteomes" id="UP000254476"/>
    </source>
</evidence>
<dbReference type="EMBL" id="UGOB01000001">
    <property type="protein sequence ID" value="STX44566.1"/>
    <property type="molecule type" value="Genomic_DNA"/>
</dbReference>
<reference evidence="4 6" key="2">
    <citation type="submission" date="2018-06" db="EMBL/GenBank/DDBJ databases">
        <authorList>
            <consortium name="Pathogen Informatics"/>
            <person name="Doyle S."/>
        </authorList>
    </citation>
    <scope>NUCLEOTIDE SEQUENCE [LARGE SCALE GENOMIC DNA]</scope>
    <source>
        <strain evidence="4 6">NCTC12388</strain>
    </source>
</reference>
<dbReference type="AlphaFoldDB" id="A0A378JB33"/>
<sequence length="253" mass="26823">MPRNHHTHPGHTHVPPHVHVHAHPHVYHPQVHIVPPIRPHVHVHRRYAYYGSGALLVTAAILIPAIIIASLLTPTAGVATSYAASSMTLGAASAGAGTAAAFSAATFGIGALLIYGAIGLGYLYSSAKECYSGNKTVMDVMASRVVNEDGFSVKGVLKSIGAVVWSPFLLIGGLAGMGVKAAVNACNTKKSTNYESLPEVDQKNSASDLRTTRNLSENRNEPTAPFHTKSIFADLGKKIEKDVTHSNEYTLQC</sequence>
<evidence type="ECO:0000313" key="3">
    <source>
        <dbReference type="EMBL" id="KTD11073.1"/>
    </source>
</evidence>
<organism evidence="4 6">
    <name type="scientific">Legionella gratiana</name>
    <dbReference type="NCBI Taxonomy" id="45066"/>
    <lineage>
        <taxon>Bacteria</taxon>
        <taxon>Pseudomonadati</taxon>
        <taxon>Pseudomonadota</taxon>
        <taxon>Gammaproteobacteria</taxon>
        <taxon>Legionellales</taxon>
        <taxon>Legionellaceae</taxon>
        <taxon>Legionella</taxon>
    </lineage>
</organism>
<keyword evidence="2 4" id="KW-0812">Transmembrane</keyword>
<feature type="compositionally biased region" description="Polar residues" evidence="1">
    <location>
        <begin position="203"/>
        <end position="217"/>
    </location>
</feature>
<evidence type="ECO:0000256" key="1">
    <source>
        <dbReference type="SAM" id="MobiDB-lite"/>
    </source>
</evidence>
<evidence type="ECO:0000256" key="2">
    <source>
        <dbReference type="SAM" id="Phobius"/>
    </source>
</evidence>
<reference evidence="3 5" key="1">
    <citation type="submission" date="2015-11" db="EMBL/GenBank/DDBJ databases">
        <title>Genomic analysis of 38 Legionella species identifies large and diverse effector repertoires.</title>
        <authorList>
            <person name="Burstein D."/>
            <person name="Amaro F."/>
            <person name="Zusman T."/>
            <person name="Lifshitz Z."/>
            <person name="Cohen O."/>
            <person name="Gilbert J.A."/>
            <person name="Pupko T."/>
            <person name="Shuman H.A."/>
            <person name="Segal G."/>
        </authorList>
    </citation>
    <scope>NUCLEOTIDE SEQUENCE [LARGE SCALE GENOMIC DNA]</scope>
    <source>
        <strain evidence="3 5">Lyon 8420412</strain>
    </source>
</reference>
<proteinExistence type="predicted"/>
<protein>
    <submittedName>
        <fullName evidence="4">Transmembrane protein</fullName>
    </submittedName>
</protein>
<keyword evidence="2" id="KW-1133">Transmembrane helix</keyword>
<feature type="transmembrane region" description="Helical" evidence="2">
    <location>
        <begin position="47"/>
        <end position="72"/>
    </location>
</feature>
<dbReference type="Proteomes" id="UP000054691">
    <property type="component" value="Unassembled WGS sequence"/>
</dbReference>
<name>A0A378JB33_9GAMM</name>
<evidence type="ECO:0000313" key="4">
    <source>
        <dbReference type="EMBL" id="STX44566.1"/>
    </source>
</evidence>
<dbReference type="Proteomes" id="UP000254476">
    <property type="component" value="Unassembled WGS sequence"/>
</dbReference>
<dbReference type="EMBL" id="LNYE01000022">
    <property type="protein sequence ID" value="KTD11073.1"/>
    <property type="molecule type" value="Genomic_DNA"/>
</dbReference>
<accession>A0A378JB33</accession>
<gene>
    <name evidence="3" type="ORF">Lgra_2039</name>
    <name evidence="4" type="ORF">NCTC12388_01569</name>
</gene>
<feature type="region of interest" description="Disordered" evidence="1">
    <location>
        <begin position="196"/>
        <end position="223"/>
    </location>
</feature>
<feature type="transmembrane region" description="Helical" evidence="2">
    <location>
        <begin position="92"/>
        <end position="118"/>
    </location>
</feature>
<evidence type="ECO:0000313" key="5">
    <source>
        <dbReference type="Proteomes" id="UP000054691"/>
    </source>
</evidence>